<dbReference type="Proteomes" id="UP000239861">
    <property type="component" value="Unassembled WGS sequence"/>
</dbReference>
<evidence type="ECO:0000313" key="9">
    <source>
        <dbReference type="Proteomes" id="UP000239861"/>
    </source>
</evidence>
<evidence type="ECO:0000256" key="3">
    <source>
        <dbReference type="ARBA" id="ARBA00016118"/>
    </source>
</evidence>
<keyword evidence="7" id="KW-0175">Coiled coil</keyword>
<comment type="caution">
    <text evidence="8">The sequence shown here is derived from an EMBL/GenBank/DDBJ whole genome shotgun (WGS) entry which is preliminary data.</text>
</comment>
<reference evidence="8 9" key="1">
    <citation type="submission" date="2018-02" db="EMBL/GenBank/DDBJ databases">
        <title>Subsurface microbial communities from deep shales in Ohio and West Virginia, USA.</title>
        <authorList>
            <person name="Wrighton K."/>
        </authorList>
    </citation>
    <scope>NUCLEOTIDE SEQUENCE [LARGE SCALE GENOMIC DNA]</scope>
    <source>
        <strain evidence="8 9">MARC-MIP3H16</strain>
    </source>
</reference>
<evidence type="ECO:0000256" key="5">
    <source>
        <dbReference type="ARBA" id="ARBA00023118"/>
    </source>
</evidence>
<proteinExistence type="inferred from homology"/>
<dbReference type="AlphaFoldDB" id="A0AB36ZW68"/>
<dbReference type="RefSeq" id="WP_104412459.1">
    <property type="nucleotide sequence ID" value="NZ_PTIW01000020.1"/>
</dbReference>
<keyword evidence="5" id="KW-0051">Antiviral defense</keyword>
<name>A0AB36ZW68_9BACT</name>
<evidence type="ECO:0000256" key="7">
    <source>
        <dbReference type="SAM" id="Coils"/>
    </source>
</evidence>
<comment type="similarity">
    <text evidence="2">Belongs to the CRISPR-associated Csm2 family.</text>
</comment>
<dbReference type="Pfam" id="PF03750">
    <property type="entry name" value="Csm2_III-A"/>
    <property type="match status" value="1"/>
</dbReference>
<evidence type="ECO:0000256" key="1">
    <source>
        <dbReference type="ARBA" id="ARBA00003640"/>
    </source>
</evidence>
<evidence type="ECO:0000256" key="2">
    <source>
        <dbReference type="ARBA" id="ARBA00006896"/>
    </source>
</evidence>
<dbReference type="GO" id="GO:0003723">
    <property type="term" value="F:RNA binding"/>
    <property type="evidence" value="ECO:0007669"/>
    <property type="project" value="UniProtKB-KW"/>
</dbReference>
<feature type="coiled-coil region" evidence="7">
    <location>
        <begin position="55"/>
        <end position="82"/>
    </location>
</feature>
<evidence type="ECO:0000256" key="6">
    <source>
        <dbReference type="ARBA" id="ARBA00031723"/>
    </source>
</evidence>
<evidence type="ECO:0000256" key="4">
    <source>
        <dbReference type="ARBA" id="ARBA00022884"/>
    </source>
</evidence>
<dbReference type="EMBL" id="PTIW01000020">
    <property type="protein sequence ID" value="PPK60522.1"/>
    <property type="molecule type" value="Genomic_DNA"/>
</dbReference>
<dbReference type="GO" id="GO:0051607">
    <property type="term" value="P:defense response to virus"/>
    <property type="evidence" value="ECO:0007669"/>
    <property type="project" value="UniProtKB-KW"/>
</dbReference>
<evidence type="ECO:0000313" key="8">
    <source>
        <dbReference type="EMBL" id="PPK60522.1"/>
    </source>
</evidence>
<dbReference type="InterPro" id="IPR010149">
    <property type="entry name" value="CRISPR-assoc_prot_Csm2_III-A"/>
</dbReference>
<comment type="function">
    <text evidence="1">This subunit may be involved in monitoring complementarity of crRNA and target RNA.</text>
</comment>
<protein>
    <recommendedName>
        <fullName evidence="3">CRISPR system Cms protein Csm2</fullName>
    </recommendedName>
    <alternativeName>
        <fullName evidence="6">CRISPR type III A-associated protein Csm2</fullName>
    </alternativeName>
</protein>
<sequence>MEEINWNFYKNYVDIKDKDFKFDLENIDEKTFDITAKKWSLVIANMNHDGKPVEKNQLRNFYDKVLELLERAESEEENFNTKVLPFIKMLNSKVSYSRNRQQSKTNLPFEIFMTEAISQIKDLKTFIHFKLLFEALLGFYQKEYINRNDIDKCKFFIKQNREKYISNKKTKGRR</sequence>
<gene>
    <name evidence="8" type="ORF">B0F89_12026</name>
</gene>
<accession>A0AB36ZW68</accession>
<organism evidence="8 9">
    <name type="scientific">Malaciobacter marinus</name>
    <dbReference type="NCBI Taxonomy" id="505249"/>
    <lineage>
        <taxon>Bacteria</taxon>
        <taxon>Pseudomonadati</taxon>
        <taxon>Campylobacterota</taxon>
        <taxon>Epsilonproteobacteria</taxon>
        <taxon>Campylobacterales</taxon>
        <taxon>Arcobacteraceae</taxon>
        <taxon>Malaciobacter</taxon>
    </lineage>
</organism>
<dbReference type="NCBIfam" id="TIGR01870">
    <property type="entry name" value="cas_TM1810_Csm2"/>
    <property type="match status" value="1"/>
</dbReference>
<keyword evidence="4" id="KW-0694">RNA-binding</keyword>